<feature type="region of interest" description="Disordered" evidence="1">
    <location>
        <begin position="1"/>
        <end position="36"/>
    </location>
</feature>
<organism evidence="2">
    <name type="scientific">Brassica cretica</name>
    <name type="common">Mustard</name>
    <dbReference type="NCBI Taxonomy" id="69181"/>
    <lineage>
        <taxon>Eukaryota</taxon>
        <taxon>Viridiplantae</taxon>
        <taxon>Streptophyta</taxon>
        <taxon>Embryophyta</taxon>
        <taxon>Tracheophyta</taxon>
        <taxon>Spermatophyta</taxon>
        <taxon>Magnoliopsida</taxon>
        <taxon>eudicotyledons</taxon>
        <taxon>Gunneridae</taxon>
        <taxon>Pentapetalae</taxon>
        <taxon>rosids</taxon>
        <taxon>malvids</taxon>
        <taxon>Brassicales</taxon>
        <taxon>Brassicaceae</taxon>
        <taxon>Brassiceae</taxon>
        <taxon>Brassica</taxon>
    </lineage>
</organism>
<evidence type="ECO:0000313" key="2">
    <source>
        <dbReference type="EMBL" id="KAF2610344.1"/>
    </source>
</evidence>
<gene>
    <name evidence="2" type="ORF">F2Q70_00008695</name>
</gene>
<proteinExistence type="predicted"/>
<evidence type="ECO:0000256" key="1">
    <source>
        <dbReference type="SAM" id="MobiDB-lite"/>
    </source>
</evidence>
<dbReference type="AlphaFoldDB" id="A0A8S9LRW4"/>
<sequence length="74" mass="8397">MYKKYRGGEVAEEGTTEPTSHDLKTRRKTRRDGAKTDQPVMMNYILVAKEELGNGQRDISSLSSVAIEKWPLVK</sequence>
<accession>A0A8S9LRW4</accession>
<name>A0A8S9LRW4_BRACR</name>
<reference evidence="2" key="1">
    <citation type="submission" date="2019-12" db="EMBL/GenBank/DDBJ databases">
        <title>Genome sequencing and annotation of Brassica cretica.</title>
        <authorList>
            <person name="Studholme D.J."/>
            <person name="Sarris P.F."/>
        </authorList>
    </citation>
    <scope>NUCLEOTIDE SEQUENCE</scope>
    <source>
        <strain evidence="2">PFS-102/07</strain>
        <tissue evidence="2">Leaf</tissue>
    </source>
</reference>
<comment type="caution">
    <text evidence="2">The sequence shown here is derived from an EMBL/GenBank/DDBJ whole genome shotgun (WGS) entry which is preliminary data.</text>
</comment>
<dbReference type="EMBL" id="QGKY02000089">
    <property type="protein sequence ID" value="KAF2610344.1"/>
    <property type="molecule type" value="Genomic_DNA"/>
</dbReference>
<protein>
    <submittedName>
        <fullName evidence="2">Uncharacterized protein</fullName>
    </submittedName>
</protein>